<feature type="chain" id="PRO_5047001049" evidence="8">
    <location>
        <begin position="21"/>
        <end position="361"/>
    </location>
</feature>
<keyword evidence="3 7" id="KW-0646">Protease inhibitor</keyword>
<dbReference type="Pfam" id="PF05375">
    <property type="entry name" value="Pacifastin_I"/>
    <property type="match status" value="3"/>
</dbReference>
<gene>
    <name evidence="11" type="primary">LOC113391517</name>
</gene>
<proteinExistence type="inferred from homology"/>
<evidence type="ECO:0000256" key="7">
    <source>
        <dbReference type="PROSITE-ProRule" id="PRU00776"/>
    </source>
</evidence>
<feature type="disulfide bond" evidence="7">
    <location>
        <begin position="312"/>
        <end position="327"/>
    </location>
</feature>
<keyword evidence="10" id="KW-1185">Reference proteome</keyword>
<evidence type="ECO:0000256" key="4">
    <source>
        <dbReference type="ARBA" id="ARBA00022900"/>
    </source>
</evidence>
<protein>
    <submittedName>
        <fullName evidence="11">Uncharacterized protein LOC113391517</fullName>
    </submittedName>
</protein>
<comment type="caution">
    <text evidence="7">Lacks conserved residue(s) required for the propagation of feature annotation.</text>
</comment>
<dbReference type="PROSITE" id="PS51446">
    <property type="entry name" value="PACIFASTIN"/>
    <property type="match status" value="3"/>
</dbReference>
<comment type="subcellular location">
    <subcellularLocation>
        <location evidence="1">Secreted</location>
    </subcellularLocation>
</comment>
<keyword evidence="2" id="KW-0964">Secreted</keyword>
<dbReference type="Proteomes" id="UP001652626">
    <property type="component" value="Chromosome 25"/>
</dbReference>
<evidence type="ECO:0000256" key="5">
    <source>
        <dbReference type="ARBA" id="ARBA00023157"/>
    </source>
</evidence>
<evidence type="ECO:0000313" key="11">
    <source>
        <dbReference type="RefSeq" id="XP_064075077.1"/>
    </source>
</evidence>
<name>A0ABM4AUV2_VANTA</name>
<feature type="domain" description="Pacifastin" evidence="9">
    <location>
        <begin position="210"/>
        <end position="244"/>
    </location>
</feature>
<reference evidence="11" key="1">
    <citation type="submission" date="2025-08" db="UniProtKB">
        <authorList>
            <consortium name="RefSeq"/>
        </authorList>
    </citation>
    <scope>IDENTIFICATION</scope>
    <source>
        <tissue evidence="11">Whole body</tissue>
    </source>
</reference>
<feature type="disulfide bond" evidence="7">
    <location>
        <begin position="226"/>
        <end position="236"/>
    </location>
</feature>
<keyword evidence="5 7" id="KW-1015">Disulfide bond</keyword>
<dbReference type="RefSeq" id="XP_064075077.1">
    <property type="nucleotide sequence ID" value="XM_064219007.1"/>
</dbReference>
<dbReference type="SUPFAM" id="SSF57283">
    <property type="entry name" value="PMP inhibitors"/>
    <property type="match status" value="3"/>
</dbReference>
<accession>A0ABM4AUV2</accession>
<feature type="domain" description="Pacifastin" evidence="9">
    <location>
        <begin position="309"/>
        <end position="343"/>
    </location>
</feature>
<dbReference type="InterPro" id="IPR008037">
    <property type="entry name" value="Pacifastin_dom"/>
</dbReference>
<feature type="domain" description="Pacifastin" evidence="9">
    <location>
        <begin position="99"/>
        <end position="133"/>
    </location>
</feature>
<feature type="site" description="Reactive bond" evidence="7">
    <location>
        <begin position="238"/>
        <end position="239"/>
    </location>
</feature>
<feature type="disulfide bond" evidence="7">
    <location>
        <begin position="115"/>
        <end position="125"/>
    </location>
</feature>
<feature type="signal peptide" evidence="8">
    <location>
        <begin position="1"/>
        <end position="20"/>
    </location>
</feature>
<sequence>MYWIAIIITIFHVNLWKVESLLLNPIKSDKYECQPHMTYRFEDIICTCNFEGKWMSHNCRETFQYLRPDGVTAKDTLRSNMSAKYYQVKHNELPEIQKGQSCVPGKQYKMSCNTCRCGDNDTLLCTKMACLERTILKGVGDVRKYDRLKIKTKRYNKSNKKPEKEMIKKNKNSLPQLPEGDCVPDRVNDEEIAQIETRSAIDIPQLPHMGTECEPGKVYRVSCNLCFCSQGHNLLCTMKYCLNVNDYAEIHAHKLTGQPCTEDYNELCSKCKCVNNQSECNAIDRCTPSEKQTLSSTRAKIKLTLDVKKDACEPLASYKIHCNDCYCQSDGTLRCTQKVCLNYSQTKKLQERETYLEKHGL</sequence>
<evidence type="ECO:0000256" key="8">
    <source>
        <dbReference type="SAM" id="SignalP"/>
    </source>
</evidence>
<feature type="disulfide bond" evidence="7">
    <location>
        <begin position="325"/>
        <end position="335"/>
    </location>
</feature>
<dbReference type="InterPro" id="IPR036201">
    <property type="entry name" value="Pacifastin_dom_sf"/>
</dbReference>
<feature type="disulfide bond" evidence="7">
    <location>
        <begin position="112"/>
        <end position="130"/>
    </location>
</feature>
<feature type="disulfide bond" evidence="7">
    <location>
        <begin position="102"/>
        <end position="117"/>
    </location>
</feature>
<evidence type="ECO:0000256" key="6">
    <source>
        <dbReference type="ARBA" id="ARBA00029459"/>
    </source>
</evidence>
<evidence type="ECO:0000256" key="2">
    <source>
        <dbReference type="ARBA" id="ARBA00022525"/>
    </source>
</evidence>
<feature type="site" description="Reactive bond" evidence="7">
    <location>
        <begin position="337"/>
        <end position="338"/>
    </location>
</feature>
<organism evidence="10 11">
    <name type="scientific">Vanessa tameamea</name>
    <name type="common">Kamehameha butterfly</name>
    <dbReference type="NCBI Taxonomy" id="334116"/>
    <lineage>
        <taxon>Eukaryota</taxon>
        <taxon>Metazoa</taxon>
        <taxon>Ecdysozoa</taxon>
        <taxon>Arthropoda</taxon>
        <taxon>Hexapoda</taxon>
        <taxon>Insecta</taxon>
        <taxon>Pterygota</taxon>
        <taxon>Neoptera</taxon>
        <taxon>Endopterygota</taxon>
        <taxon>Lepidoptera</taxon>
        <taxon>Glossata</taxon>
        <taxon>Ditrysia</taxon>
        <taxon>Papilionoidea</taxon>
        <taxon>Nymphalidae</taxon>
        <taxon>Nymphalinae</taxon>
        <taxon>Vanessa</taxon>
    </lineage>
</organism>
<evidence type="ECO:0000313" key="10">
    <source>
        <dbReference type="Proteomes" id="UP001652626"/>
    </source>
</evidence>
<feature type="disulfide bond" evidence="7">
    <location>
        <begin position="213"/>
        <end position="228"/>
    </location>
</feature>
<evidence type="ECO:0000256" key="1">
    <source>
        <dbReference type="ARBA" id="ARBA00004613"/>
    </source>
</evidence>
<evidence type="ECO:0000256" key="3">
    <source>
        <dbReference type="ARBA" id="ARBA00022690"/>
    </source>
</evidence>
<feature type="disulfide bond" evidence="7">
    <location>
        <begin position="322"/>
        <end position="340"/>
    </location>
</feature>
<keyword evidence="4 7" id="KW-0722">Serine protease inhibitor</keyword>
<comment type="similarity">
    <text evidence="6 7">Belongs to the protease inhibitor I19 family.</text>
</comment>
<evidence type="ECO:0000259" key="9">
    <source>
        <dbReference type="PROSITE" id="PS51446"/>
    </source>
</evidence>
<dbReference type="GeneID" id="113391517"/>
<feature type="disulfide bond" evidence="7">
    <location>
        <begin position="223"/>
        <end position="241"/>
    </location>
</feature>
<keyword evidence="8" id="KW-0732">Signal</keyword>